<protein>
    <submittedName>
        <fullName evidence="1">Uncharacterized protein</fullName>
    </submittedName>
</protein>
<reference evidence="1 2" key="1">
    <citation type="journal article" date="2024" name="Nat. Commun.">
        <title>Phylogenomics reveals the evolutionary origins of lichenization in chlorophyte algae.</title>
        <authorList>
            <person name="Puginier C."/>
            <person name="Libourel C."/>
            <person name="Otte J."/>
            <person name="Skaloud P."/>
            <person name="Haon M."/>
            <person name="Grisel S."/>
            <person name="Petersen M."/>
            <person name="Berrin J.G."/>
            <person name="Delaux P.M."/>
            <person name="Dal Grande F."/>
            <person name="Keller J."/>
        </authorList>
    </citation>
    <scope>NUCLEOTIDE SEQUENCE [LARGE SCALE GENOMIC DNA]</scope>
    <source>
        <strain evidence="1 2">SAG 245.80</strain>
    </source>
</reference>
<organism evidence="1 2">
    <name type="scientific">Elliptochloris bilobata</name>
    <dbReference type="NCBI Taxonomy" id="381761"/>
    <lineage>
        <taxon>Eukaryota</taxon>
        <taxon>Viridiplantae</taxon>
        <taxon>Chlorophyta</taxon>
        <taxon>core chlorophytes</taxon>
        <taxon>Trebouxiophyceae</taxon>
        <taxon>Trebouxiophyceae incertae sedis</taxon>
        <taxon>Elliptochloris clade</taxon>
        <taxon>Elliptochloris</taxon>
    </lineage>
</organism>
<evidence type="ECO:0000313" key="2">
    <source>
        <dbReference type="Proteomes" id="UP001445335"/>
    </source>
</evidence>
<dbReference type="AlphaFoldDB" id="A0AAW1RLD8"/>
<sequence length="216" mass="23044">MNLPTACPAAHTRLARWLRQHPTRQAWRISGLGPEVALYFALQPPALADEAWLAGWRPQPAADVAGLLDFAGGTDAEPSDPFTVFGNVRKKYLIEQRAGEKILGRTKGFTVEACAEGVAVAADSLQYPPNRTSPAAPDGGRCQQVEGAELAPACVSACRAACGNAVEQYAVLARSTTGFAVADDAQARASRACSRECAYECNKPGKFYGFQVTSRR</sequence>
<evidence type="ECO:0000313" key="1">
    <source>
        <dbReference type="EMBL" id="KAK9834077.1"/>
    </source>
</evidence>
<dbReference type="Proteomes" id="UP001445335">
    <property type="component" value="Unassembled WGS sequence"/>
</dbReference>
<accession>A0AAW1RLD8</accession>
<proteinExistence type="predicted"/>
<dbReference type="EMBL" id="JALJOU010000034">
    <property type="protein sequence ID" value="KAK9834077.1"/>
    <property type="molecule type" value="Genomic_DNA"/>
</dbReference>
<comment type="caution">
    <text evidence="1">The sequence shown here is derived from an EMBL/GenBank/DDBJ whole genome shotgun (WGS) entry which is preliminary data.</text>
</comment>
<name>A0AAW1RLD8_9CHLO</name>
<gene>
    <name evidence="1" type="ORF">WJX81_008439</name>
</gene>
<keyword evidence="2" id="KW-1185">Reference proteome</keyword>